<organism evidence="1">
    <name type="scientific">Arundo donax</name>
    <name type="common">Giant reed</name>
    <name type="synonym">Donax arundinaceus</name>
    <dbReference type="NCBI Taxonomy" id="35708"/>
    <lineage>
        <taxon>Eukaryota</taxon>
        <taxon>Viridiplantae</taxon>
        <taxon>Streptophyta</taxon>
        <taxon>Embryophyta</taxon>
        <taxon>Tracheophyta</taxon>
        <taxon>Spermatophyta</taxon>
        <taxon>Magnoliopsida</taxon>
        <taxon>Liliopsida</taxon>
        <taxon>Poales</taxon>
        <taxon>Poaceae</taxon>
        <taxon>PACMAD clade</taxon>
        <taxon>Arundinoideae</taxon>
        <taxon>Arundineae</taxon>
        <taxon>Arundo</taxon>
    </lineage>
</organism>
<name>A0A0A8YGZ6_ARUDO</name>
<evidence type="ECO:0000313" key="1">
    <source>
        <dbReference type="EMBL" id="JAD25161.1"/>
    </source>
</evidence>
<sequence length="33" mass="3995">MPLMMLNRFSQLNIDCFSSLNRKVLRLRLCMYS</sequence>
<reference evidence="1" key="2">
    <citation type="journal article" date="2015" name="Data Brief">
        <title>Shoot transcriptome of the giant reed, Arundo donax.</title>
        <authorList>
            <person name="Barrero R.A."/>
            <person name="Guerrero F.D."/>
            <person name="Moolhuijzen P."/>
            <person name="Goolsby J.A."/>
            <person name="Tidwell J."/>
            <person name="Bellgard S.E."/>
            <person name="Bellgard M.I."/>
        </authorList>
    </citation>
    <scope>NUCLEOTIDE SEQUENCE</scope>
    <source>
        <tissue evidence="1">Shoot tissue taken approximately 20 cm above the soil surface</tissue>
    </source>
</reference>
<protein>
    <submittedName>
        <fullName evidence="1">Uncharacterized protein</fullName>
    </submittedName>
</protein>
<dbReference type="EMBL" id="GBRH01272734">
    <property type="protein sequence ID" value="JAD25161.1"/>
    <property type="molecule type" value="Transcribed_RNA"/>
</dbReference>
<reference evidence="1" key="1">
    <citation type="submission" date="2014-09" db="EMBL/GenBank/DDBJ databases">
        <authorList>
            <person name="Magalhaes I.L.F."/>
            <person name="Oliveira U."/>
            <person name="Santos F.R."/>
            <person name="Vidigal T.H.D.A."/>
            <person name="Brescovit A.D."/>
            <person name="Santos A.J."/>
        </authorList>
    </citation>
    <scope>NUCLEOTIDE SEQUENCE</scope>
    <source>
        <tissue evidence="1">Shoot tissue taken approximately 20 cm above the soil surface</tissue>
    </source>
</reference>
<dbReference type="AlphaFoldDB" id="A0A0A8YGZ6"/>
<proteinExistence type="predicted"/>
<accession>A0A0A8YGZ6</accession>